<dbReference type="VEuPathDB" id="FungiDB:PADG_11590"/>
<dbReference type="GO" id="GO:0000407">
    <property type="term" value="C:phagophore assembly site"/>
    <property type="evidence" value="ECO:0007669"/>
    <property type="project" value="UniProtKB-SubCell"/>
</dbReference>
<reference evidence="10 11" key="1">
    <citation type="submission" date="2016-06" db="EMBL/GenBank/DDBJ databases">
        <authorList>
            <person name="Kjaerup R.B."/>
            <person name="Dalgaard T.S."/>
            <person name="Juul-Madsen H.R."/>
        </authorList>
    </citation>
    <scope>NUCLEOTIDE SEQUENCE [LARGE SCALE GENOMIC DNA]</scope>
    <source>
        <strain evidence="10 11">Pb300</strain>
    </source>
</reference>
<dbReference type="AlphaFoldDB" id="A0A1D2JI05"/>
<dbReference type="Pfam" id="PF18388">
    <property type="entry name" value="ATG29_N"/>
    <property type="match status" value="1"/>
</dbReference>
<feature type="compositionally biased region" description="Low complexity" evidence="8">
    <location>
        <begin position="312"/>
        <end position="327"/>
    </location>
</feature>
<dbReference type="PANTHER" id="PTHR40012:SF1">
    <property type="entry name" value="AUTOPHAGY-RELATED PROTEIN 29"/>
    <property type="match status" value="1"/>
</dbReference>
<keyword evidence="6" id="KW-0072">Autophagy</keyword>
<feature type="domain" description="Atg29 N-terminal" evidence="9">
    <location>
        <begin position="12"/>
        <end position="63"/>
    </location>
</feature>
<evidence type="ECO:0000256" key="1">
    <source>
        <dbReference type="ARBA" id="ARBA00004329"/>
    </source>
</evidence>
<dbReference type="VEuPathDB" id="FungiDB:PABG_00890"/>
<dbReference type="SUPFAM" id="SSF102645">
    <property type="entry name" value="CoaB-like"/>
    <property type="match status" value="1"/>
</dbReference>
<comment type="function">
    <text evidence="7">Plays a role in autophagy. Functions at the preautophagosomal structure (PAS) in order to form normal autophagosomes under starvation conditions. Also plays a role in mitophagy and regulation of filamentous growth.</text>
</comment>
<dbReference type="Proteomes" id="UP000242814">
    <property type="component" value="Unassembled WGS sequence"/>
</dbReference>
<dbReference type="InterPro" id="IPR035929">
    <property type="entry name" value="CoaB-like_sf"/>
</dbReference>
<comment type="caution">
    <text evidence="10">The sequence shown here is derived from an EMBL/GenBank/DDBJ whole genome shotgun (WGS) entry which is preliminary data.</text>
</comment>
<protein>
    <recommendedName>
        <fullName evidence="3">Autophagy-related protein 29</fullName>
    </recommendedName>
</protein>
<feature type="compositionally biased region" description="Low complexity" evidence="8">
    <location>
        <begin position="208"/>
        <end position="224"/>
    </location>
</feature>
<comment type="subcellular location">
    <subcellularLocation>
        <location evidence="1">Preautophagosomal structure</location>
    </subcellularLocation>
</comment>
<evidence type="ECO:0000259" key="9">
    <source>
        <dbReference type="Pfam" id="PF18388"/>
    </source>
</evidence>
<feature type="region of interest" description="Disordered" evidence="8">
    <location>
        <begin position="92"/>
        <end position="378"/>
    </location>
</feature>
<feature type="compositionally biased region" description="Basic and acidic residues" evidence="8">
    <location>
        <begin position="286"/>
        <end position="297"/>
    </location>
</feature>
<evidence type="ECO:0000256" key="7">
    <source>
        <dbReference type="ARBA" id="ARBA00060351"/>
    </source>
</evidence>
<name>A0A1D2JI05_PARBR</name>
<evidence type="ECO:0000256" key="8">
    <source>
        <dbReference type="SAM" id="MobiDB-lite"/>
    </source>
</evidence>
<feature type="region of interest" description="Disordered" evidence="8">
    <location>
        <begin position="634"/>
        <end position="655"/>
    </location>
</feature>
<organism evidence="10 11">
    <name type="scientific">Paracoccidioides brasiliensis</name>
    <dbReference type="NCBI Taxonomy" id="121759"/>
    <lineage>
        <taxon>Eukaryota</taxon>
        <taxon>Fungi</taxon>
        <taxon>Dikarya</taxon>
        <taxon>Ascomycota</taxon>
        <taxon>Pezizomycotina</taxon>
        <taxon>Eurotiomycetes</taxon>
        <taxon>Eurotiomycetidae</taxon>
        <taxon>Onygenales</taxon>
        <taxon>Ajellomycetaceae</taxon>
        <taxon>Paracoccidioides</taxon>
    </lineage>
</organism>
<dbReference type="InterPro" id="IPR039362">
    <property type="entry name" value="ATG29_sf"/>
</dbReference>
<evidence type="ECO:0000256" key="4">
    <source>
        <dbReference type="ARBA" id="ARBA00022448"/>
    </source>
</evidence>
<dbReference type="VEuPathDB" id="FungiDB:PABG_00891"/>
<evidence type="ECO:0000256" key="2">
    <source>
        <dbReference type="ARBA" id="ARBA00010082"/>
    </source>
</evidence>
<evidence type="ECO:0000256" key="6">
    <source>
        <dbReference type="ARBA" id="ARBA00023006"/>
    </source>
</evidence>
<dbReference type="InterPro" id="IPR039113">
    <property type="entry name" value="ATG29"/>
</dbReference>
<keyword evidence="4" id="KW-0813">Transport</keyword>
<proteinExistence type="inferred from homology"/>
<gene>
    <name evidence="10" type="ORF">ACO22_02688</name>
</gene>
<dbReference type="Gene3D" id="1.10.10.2570">
    <property type="match status" value="1"/>
</dbReference>
<dbReference type="Gene3D" id="3.40.50.10300">
    <property type="entry name" value="CoaB-like"/>
    <property type="match status" value="1"/>
</dbReference>
<dbReference type="EMBL" id="LZYO01000086">
    <property type="protein sequence ID" value="ODH36739.1"/>
    <property type="molecule type" value="Genomic_DNA"/>
</dbReference>
<evidence type="ECO:0000313" key="11">
    <source>
        <dbReference type="Proteomes" id="UP000242814"/>
    </source>
</evidence>
<dbReference type="VEuPathDB" id="FungiDB:PADG_11591"/>
<feature type="compositionally biased region" description="Polar residues" evidence="8">
    <location>
        <begin position="365"/>
        <end position="378"/>
    </location>
</feature>
<dbReference type="PANTHER" id="PTHR40012">
    <property type="entry name" value="AUTOPHAGY-RELATED PROTEIN 29"/>
    <property type="match status" value="1"/>
</dbReference>
<dbReference type="GO" id="GO:0015031">
    <property type="term" value="P:protein transport"/>
    <property type="evidence" value="ECO:0007669"/>
    <property type="project" value="UniProtKB-KW"/>
</dbReference>
<dbReference type="InterPro" id="IPR040666">
    <property type="entry name" value="Atg29_N"/>
</dbReference>
<comment type="similarity">
    <text evidence="2">Belongs to the ATG29 family.</text>
</comment>
<feature type="compositionally biased region" description="Low complexity" evidence="8">
    <location>
        <begin position="92"/>
        <end position="107"/>
    </location>
</feature>
<sequence length="838" mass="91591">MGPPPAEMDPHFTVFIRLPFPRGDFVDPPPVEWSVAKDHALWDILSRPSKGNDIDLYRAEHFNVTLPFLLQQAAWLYDRQLSQVRAQIQKVGNPHSASNSPAPASISGSGGIGGQPMKRGGSSNSREPSRLSICPKEGHAMKPDPSAPPPTPNKSKGFLPCPNLPTAGTRAQSPRPPGTDSIIRIQPKFKKETNAVSSPLTSPPLGQAISEPASLSSSSSSSVSGEEEAARRGPPFKRFGRFSVQKGSNSVDEDEDDSPAFLPLSTRNMPSTEDAGHDPSATLRLQLERPRLPHTHSEVTTLPLAKASTIDSSTSLGSSGLASGTAANERAQPLRHPASLSPRRAAELSRLSPRRRTGGQEGSDETPSMGSSFSDLDDASLTQSALEEALLSTMQRGGVASRMSTISQALKSRYFTKVEDVSPTAVESDYFKTNPPPRDLQAHRAQAEEFVKLHLAANRRVVLVTSGGTTVPLETQTVRFIDNFSAGTRGATSAEYFLQEDYAVIFLHRQFSLLPYSRHYSHSTNCFLDFMDEAEAPPSSSPEHDESNPDHGAIVVRPEYQDEMRKVLRQYRYAKQNHLLLLIPYVTVTEYLYELRSIAIAMRPLGSNALFYLAAAVSDFFIPRDRMVEHKIQSSNETTTTTTTTTPPPHVTHRHDTIPVDDIYTGFNDPQPPTHGKKLIVDLDPVPKFLLSLVDGWAPQGSMIVSFKLETDPSLLISKAETALQRYSHDLVIGNLLSTRKWEVVFVSRKPNGQISERWIRIPKAATSHAATAKPLSSKTRPVAGALGEKKEGGVAVAAQAHPDQMVEIESLIIPELKKKHSDMIEAARAGKKQMDVV</sequence>
<evidence type="ECO:0000256" key="5">
    <source>
        <dbReference type="ARBA" id="ARBA00022927"/>
    </source>
</evidence>
<evidence type="ECO:0000313" key="10">
    <source>
        <dbReference type="EMBL" id="ODH36739.1"/>
    </source>
</evidence>
<keyword evidence="5" id="KW-0653">Protein transport</keyword>
<evidence type="ECO:0000256" key="3">
    <source>
        <dbReference type="ARBA" id="ARBA00013784"/>
    </source>
</evidence>
<dbReference type="FunFam" id="1.10.10.2570:FF:000001">
    <property type="entry name" value="Autophagy-related protein 29"/>
    <property type="match status" value="1"/>
</dbReference>
<dbReference type="GO" id="GO:0000045">
    <property type="term" value="P:autophagosome assembly"/>
    <property type="evidence" value="ECO:0007669"/>
    <property type="project" value="InterPro"/>
</dbReference>
<accession>A0A1D2JI05</accession>